<feature type="chain" id="PRO_5004714913" evidence="8">
    <location>
        <begin position="19"/>
        <end position="501"/>
    </location>
</feature>
<feature type="signal peptide" evidence="8">
    <location>
        <begin position="1"/>
        <end position="18"/>
    </location>
</feature>
<keyword evidence="5 6" id="KW-0408">Iron</keyword>
<dbReference type="Gene3D" id="1.10.630.10">
    <property type="entry name" value="Cytochrome P450"/>
    <property type="match status" value="1"/>
</dbReference>
<dbReference type="Pfam" id="PF00067">
    <property type="entry name" value="p450"/>
    <property type="match status" value="1"/>
</dbReference>
<dbReference type="CDD" id="cd11041">
    <property type="entry name" value="CYP503A1-like"/>
    <property type="match status" value="1"/>
</dbReference>
<keyword evidence="6 7" id="KW-0349">Heme</keyword>
<dbReference type="GO" id="GO:0020037">
    <property type="term" value="F:heme binding"/>
    <property type="evidence" value="ECO:0007669"/>
    <property type="project" value="InterPro"/>
</dbReference>
<sequence length="501" mass="56991">MPQLTAVVICSLLAVLLASSWTRYRVRMAKLDRIPTVGYSGLLSSYISAYKFIKHGAAIVQEGCTKYRGAAFKVPLMDKWIVIISNADMVEDFYRASEAQLSLQEAFRETFHADLVLGKQPGQDPYHVGVIQGTLTRNLGAKFPEIYDEMLAAFNDEVPPTDDWVQVATTQKVLNIVCRMSNRVFVNLPLCRNEEWRAIVLDYATKVFTASQTINLFPKFLQPAVGWWINPRPASYRHAVKYLEPIILDRLQKEKQQGVDWDAPEDLLTWLLKSATVNEKERRDPANLILSILTVNMGAIHTTSMAFTNAIFNLALRPELIDILRREIEPIVKEDGWTKNAMGKMRILDSFLKESQRYSSSFSISVQRKPLENFTFSNGTVVPAGTIIVASPRAIHFDENHYPNPSEFDAFRSYRMNEKSGNMKHQMATPETNYLAFGIGKHACPGRVFAVTELKLLVSHLLLNYDIMFGKQDDKPGRNEFGGRLNLDEKTKVMFRRRVVQ</sequence>
<evidence type="ECO:0000256" key="1">
    <source>
        <dbReference type="ARBA" id="ARBA00001971"/>
    </source>
</evidence>
<comment type="cofactor">
    <cofactor evidence="1 6">
        <name>heme</name>
        <dbReference type="ChEBI" id="CHEBI:30413"/>
    </cofactor>
</comment>
<evidence type="ECO:0000256" key="6">
    <source>
        <dbReference type="PIRSR" id="PIRSR602403-1"/>
    </source>
</evidence>
<proteinExistence type="inferred from homology"/>
<evidence type="ECO:0000256" key="3">
    <source>
        <dbReference type="ARBA" id="ARBA00022723"/>
    </source>
</evidence>
<accession>V2YX07</accession>
<dbReference type="GO" id="GO:0004497">
    <property type="term" value="F:monooxygenase activity"/>
    <property type="evidence" value="ECO:0007669"/>
    <property type="project" value="UniProtKB-KW"/>
</dbReference>
<dbReference type="AlphaFoldDB" id="V2YX07"/>
<dbReference type="PRINTS" id="PR00465">
    <property type="entry name" value="EP450IV"/>
</dbReference>
<dbReference type="KEGG" id="mrr:Moror_7214"/>
<keyword evidence="7" id="KW-0503">Monooxygenase</keyword>
<dbReference type="PROSITE" id="PS00086">
    <property type="entry name" value="CYTOCHROME_P450"/>
    <property type="match status" value="1"/>
</dbReference>
<evidence type="ECO:0000313" key="9">
    <source>
        <dbReference type="EMBL" id="ESK96224.1"/>
    </source>
</evidence>
<organism evidence="9 10">
    <name type="scientific">Moniliophthora roreri (strain MCA 2997)</name>
    <name type="common">Cocoa frosty pod rot fungus</name>
    <name type="synonym">Crinipellis roreri</name>
    <dbReference type="NCBI Taxonomy" id="1381753"/>
    <lineage>
        <taxon>Eukaryota</taxon>
        <taxon>Fungi</taxon>
        <taxon>Dikarya</taxon>
        <taxon>Basidiomycota</taxon>
        <taxon>Agaricomycotina</taxon>
        <taxon>Agaricomycetes</taxon>
        <taxon>Agaricomycetidae</taxon>
        <taxon>Agaricales</taxon>
        <taxon>Marasmiineae</taxon>
        <taxon>Marasmiaceae</taxon>
        <taxon>Moniliophthora</taxon>
    </lineage>
</organism>
<evidence type="ECO:0000256" key="4">
    <source>
        <dbReference type="ARBA" id="ARBA00023002"/>
    </source>
</evidence>
<feature type="binding site" description="axial binding residue" evidence="6">
    <location>
        <position position="444"/>
    </location>
    <ligand>
        <name>heme</name>
        <dbReference type="ChEBI" id="CHEBI:30413"/>
    </ligand>
    <ligandPart>
        <name>Fe</name>
        <dbReference type="ChEBI" id="CHEBI:18248"/>
    </ligandPart>
</feature>
<evidence type="ECO:0000256" key="7">
    <source>
        <dbReference type="RuleBase" id="RU000461"/>
    </source>
</evidence>
<dbReference type="STRING" id="1381753.V2YX07"/>
<evidence type="ECO:0000256" key="8">
    <source>
        <dbReference type="SAM" id="SignalP"/>
    </source>
</evidence>
<gene>
    <name evidence="9" type="ORF">Moror_7214</name>
</gene>
<dbReference type="InterPro" id="IPR001128">
    <property type="entry name" value="Cyt_P450"/>
</dbReference>
<dbReference type="GO" id="GO:0016705">
    <property type="term" value="F:oxidoreductase activity, acting on paired donors, with incorporation or reduction of molecular oxygen"/>
    <property type="evidence" value="ECO:0007669"/>
    <property type="project" value="InterPro"/>
</dbReference>
<evidence type="ECO:0000313" key="10">
    <source>
        <dbReference type="Proteomes" id="UP000017559"/>
    </source>
</evidence>
<dbReference type="SUPFAM" id="SSF48264">
    <property type="entry name" value="Cytochrome P450"/>
    <property type="match status" value="1"/>
</dbReference>
<keyword evidence="8" id="KW-0732">Signal</keyword>
<dbReference type="InterPro" id="IPR036396">
    <property type="entry name" value="Cyt_P450_sf"/>
</dbReference>
<dbReference type="PANTHER" id="PTHR46206">
    <property type="entry name" value="CYTOCHROME P450"/>
    <property type="match status" value="1"/>
</dbReference>
<dbReference type="OrthoDB" id="1844152at2759"/>
<dbReference type="HOGENOM" id="CLU_022195_0_2_1"/>
<evidence type="ECO:0000256" key="2">
    <source>
        <dbReference type="ARBA" id="ARBA00010617"/>
    </source>
</evidence>
<dbReference type="InterPro" id="IPR002403">
    <property type="entry name" value="Cyt_P450_E_grp-IV"/>
</dbReference>
<reference evidence="9 10" key="1">
    <citation type="journal article" date="2014" name="BMC Genomics">
        <title>Genome and secretome analysis of the hemibiotrophic fungal pathogen, Moniliophthora roreri, which causes frosty pod rot disease of cacao: mechanisms of the biotrophic and necrotrophic phases.</title>
        <authorList>
            <person name="Meinhardt L.W."/>
            <person name="Costa G.G.L."/>
            <person name="Thomazella D.P.T."/>
            <person name="Teixeira P.J.P.L."/>
            <person name="Carazzolle M.F."/>
            <person name="Schuster S.C."/>
            <person name="Carlson J.E."/>
            <person name="Guiltinan M.J."/>
            <person name="Mieczkowski P."/>
            <person name="Farmer A."/>
            <person name="Ramaraj T."/>
            <person name="Crozier J."/>
            <person name="Davis R.E."/>
            <person name="Shao J."/>
            <person name="Melnick R.L."/>
            <person name="Pereira G.A.G."/>
            <person name="Bailey B.A."/>
        </authorList>
    </citation>
    <scope>NUCLEOTIDE SEQUENCE [LARGE SCALE GENOMIC DNA]</scope>
    <source>
        <strain evidence="9 10">MCA 2997</strain>
    </source>
</reference>
<evidence type="ECO:0000256" key="5">
    <source>
        <dbReference type="ARBA" id="ARBA00023004"/>
    </source>
</evidence>
<keyword evidence="10" id="KW-1185">Reference proteome</keyword>
<dbReference type="Proteomes" id="UP000017559">
    <property type="component" value="Unassembled WGS sequence"/>
</dbReference>
<keyword evidence="4 7" id="KW-0560">Oxidoreductase</keyword>
<comment type="similarity">
    <text evidence="2 7">Belongs to the cytochrome P450 family.</text>
</comment>
<protein>
    <submittedName>
        <fullName evidence="9">Cytochrome p450</fullName>
    </submittedName>
</protein>
<dbReference type="EMBL" id="AWSO01000052">
    <property type="protein sequence ID" value="ESK96224.1"/>
    <property type="molecule type" value="Genomic_DNA"/>
</dbReference>
<name>V2YX07_MONRO</name>
<dbReference type="GO" id="GO:0005506">
    <property type="term" value="F:iron ion binding"/>
    <property type="evidence" value="ECO:0007669"/>
    <property type="project" value="InterPro"/>
</dbReference>
<dbReference type="InterPro" id="IPR017972">
    <property type="entry name" value="Cyt_P450_CS"/>
</dbReference>
<comment type="caution">
    <text evidence="9">The sequence shown here is derived from an EMBL/GenBank/DDBJ whole genome shotgun (WGS) entry which is preliminary data.</text>
</comment>
<keyword evidence="3 6" id="KW-0479">Metal-binding</keyword>